<dbReference type="SMART" id="SM00345">
    <property type="entry name" value="HTH_GNTR"/>
    <property type="match status" value="1"/>
</dbReference>
<evidence type="ECO:0000313" key="6">
    <source>
        <dbReference type="Proteomes" id="UP000295680"/>
    </source>
</evidence>
<dbReference type="InterPro" id="IPR000524">
    <property type="entry name" value="Tscrpt_reg_HTH_GntR"/>
</dbReference>
<dbReference type="Pfam" id="PF00392">
    <property type="entry name" value="GntR"/>
    <property type="match status" value="1"/>
</dbReference>
<dbReference type="Pfam" id="PF07702">
    <property type="entry name" value="UTRA"/>
    <property type="match status" value="1"/>
</dbReference>
<dbReference type="PRINTS" id="PR00035">
    <property type="entry name" value="HTHGNTR"/>
</dbReference>
<dbReference type="InterPro" id="IPR011663">
    <property type="entry name" value="UTRA"/>
</dbReference>
<dbReference type="Proteomes" id="UP000295680">
    <property type="component" value="Unassembled WGS sequence"/>
</dbReference>
<dbReference type="SUPFAM" id="SSF46785">
    <property type="entry name" value="Winged helix' DNA-binding domain"/>
    <property type="match status" value="1"/>
</dbReference>
<dbReference type="EMBL" id="SLWS01000010">
    <property type="protein sequence ID" value="TCO53705.1"/>
    <property type="molecule type" value="Genomic_DNA"/>
</dbReference>
<dbReference type="RefSeq" id="WP_132123661.1">
    <property type="nucleotide sequence ID" value="NZ_SLWS01000010.1"/>
</dbReference>
<feature type="domain" description="HTH gntR-type" evidence="4">
    <location>
        <begin position="4"/>
        <end position="72"/>
    </location>
</feature>
<dbReference type="GO" id="GO:0045892">
    <property type="term" value="P:negative regulation of DNA-templated transcription"/>
    <property type="evidence" value="ECO:0007669"/>
    <property type="project" value="TreeGrafter"/>
</dbReference>
<keyword evidence="2" id="KW-0238">DNA-binding</keyword>
<keyword evidence="3" id="KW-0804">Transcription</keyword>
<dbReference type="CDD" id="cd07377">
    <property type="entry name" value="WHTH_GntR"/>
    <property type="match status" value="1"/>
</dbReference>
<keyword evidence="6" id="KW-1185">Reference proteome</keyword>
<sequence>MSGHLKHERIVEQLAKDIRVGRLPKGAQLPGENALAAQFSVSRNTVRQALTELGNQGLIATHSGKGSFVTFDNRTIDDRLGWTRALAEQGVPTVTTLVRLELIDDPALAARLDCDPALIAIDRVRSIVDGSPISLERSRIPAIGPLRDLPTRGTADHIYDDLRAAGLMPEMGEESAELTRLTPEDATLLNRPENDHFLRTQRVSRDETGRFVEYVESLLDPDRFRLYLTFGA</sequence>
<dbReference type="OrthoDB" id="7363114at2"/>
<dbReference type="InterPro" id="IPR028978">
    <property type="entry name" value="Chorismate_lyase_/UTRA_dom_sf"/>
</dbReference>
<gene>
    <name evidence="5" type="ORF">EV192_110295</name>
</gene>
<dbReference type="PANTHER" id="PTHR44846:SF17">
    <property type="entry name" value="GNTR-FAMILY TRANSCRIPTIONAL REGULATOR"/>
    <property type="match status" value="1"/>
</dbReference>
<comment type="caution">
    <text evidence="5">The sequence shown here is derived from an EMBL/GenBank/DDBJ whole genome shotgun (WGS) entry which is preliminary data.</text>
</comment>
<evidence type="ECO:0000259" key="4">
    <source>
        <dbReference type="PROSITE" id="PS50949"/>
    </source>
</evidence>
<evidence type="ECO:0000313" key="5">
    <source>
        <dbReference type="EMBL" id="TCO53705.1"/>
    </source>
</evidence>
<evidence type="ECO:0000256" key="2">
    <source>
        <dbReference type="ARBA" id="ARBA00023125"/>
    </source>
</evidence>
<dbReference type="PROSITE" id="PS50949">
    <property type="entry name" value="HTH_GNTR"/>
    <property type="match status" value="1"/>
</dbReference>
<organism evidence="5 6">
    <name type="scientific">Actinocrispum wychmicini</name>
    <dbReference type="NCBI Taxonomy" id="1213861"/>
    <lineage>
        <taxon>Bacteria</taxon>
        <taxon>Bacillati</taxon>
        <taxon>Actinomycetota</taxon>
        <taxon>Actinomycetes</taxon>
        <taxon>Pseudonocardiales</taxon>
        <taxon>Pseudonocardiaceae</taxon>
        <taxon>Actinocrispum</taxon>
    </lineage>
</organism>
<dbReference type="SUPFAM" id="SSF64288">
    <property type="entry name" value="Chorismate lyase-like"/>
    <property type="match status" value="1"/>
</dbReference>
<dbReference type="InterPro" id="IPR036388">
    <property type="entry name" value="WH-like_DNA-bd_sf"/>
</dbReference>
<dbReference type="Gene3D" id="3.40.1410.10">
    <property type="entry name" value="Chorismate lyase-like"/>
    <property type="match status" value="1"/>
</dbReference>
<dbReference type="AlphaFoldDB" id="A0A4R2JHV3"/>
<accession>A0A4R2JHV3</accession>
<protein>
    <submittedName>
        <fullName evidence="5">GntR family transcriptional regulator</fullName>
    </submittedName>
</protein>
<dbReference type="GO" id="GO:0003700">
    <property type="term" value="F:DNA-binding transcription factor activity"/>
    <property type="evidence" value="ECO:0007669"/>
    <property type="project" value="InterPro"/>
</dbReference>
<evidence type="ECO:0000256" key="3">
    <source>
        <dbReference type="ARBA" id="ARBA00023163"/>
    </source>
</evidence>
<dbReference type="SMART" id="SM00866">
    <property type="entry name" value="UTRA"/>
    <property type="match status" value="1"/>
</dbReference>
<name>A0A4R2JHV3_9PSEU</name>
<evidence type="ECO:0000256" key="1">
    <source>
        <dbReference type="ARBA" id="ARBA00023015"/>
    </source>
</evidence>
<dbReference type="PANTHER" id="PTHR44846">
    <property type="entry name" value="MANNOSYL-D-GLYCERATE TRANSPORT/METABOLISM SYSTEM REPRESSOR MNGR-RELATED"/>
    <property type="match status" value="1"/>
</dbReference>
<dbReference type="InterPro" id="IPR036390">
    <property type="entry name" value="WH_DNA-bd_sf"/>
</dbReference>
<reference evidence="5 6" key="1">
    <citation type="submission" date="2019-03" db="EMBL/GenBank/DDBJ databases">
        <title>Genomic Encyclopedia of Type Strains, Phase IV (KMG-IV): sequencing the most valuable type-strain genomes for metagenomic binning, comparative biology and taxonomic classification.</title>
        <authorList>
            <person name="Goeker M."/>
        </authorList>
    </citation>
    <scope>NUCLEOTIDE SEQUENCE [LARGE SCALE GENOMIC DNA]</scope>
    <source>
        <strain evidence="5 6">DSM 45934</strain>
    </source>
</reference>
<keyword evidence="1" id="KW-0805">Transcription regulation</keyword>
<proteinExistence type="predicted"/>
<dbReference type="Gene3D" id="1.10.10.10">
    <property type="entry name" value="Winged helix-like DNA-binding domain superfamily/Winged helix DNA-binding domain"/>
    <property type="match status" value="1"/>
</dbReference>
<dbReference type="GO" id="GO:0003677">
    <property type="term" value="F:DNA binding"/>
    <property type="evidence" value="ECO:0007669"/>
    <property type="project" value="UniProtKB-KW"/>
</dbReference>
<dbReference type="InterPro" id="IPR050679">
    <property type="entry name" value="Bact_HTH_transcr_reg"/>
</dbReference>